<dbReference type="EMBL" id="OZ034815">
    <property type="protein sequence ID" value="CAL1370759.1"/>
    <property type="molecule type" value="Genomic_DNA"/>
</dbReference>
<reference evidence="1 2" key="1">
    <citation type="submission" date="2024-04" db="EMBL/GenBank/DDBJ databases">
        <authorList>
            <person name="Fracassetti M."/>
        </authorList>
    </citation>
    <scope>NUCLEOTIDE SEQUENCE [LARGE SCALE GENOMIC DNA]</scope>
</reference>
<dbReference type="AlphaFoldDB" id="A0AAV2DC16"/>
<name>A0AAV2DC16_9ROSI</name>
<keyword evidence="2" id="KW-1185">Reference proteome</keyword>
<sequence>MDSVGSDELFALGTTSFVLIARELSVYTDFGSSVSDPLLDDSFSFVCSSCCISEALIEHLCAFVSLSLFYF</sequence>
<proteinExistence type="predicted"/>
<organism evidence="1 2">
    <name type="scientific">Linum trigynum</name>
    <dbReference type="NCBI Taxonomy" id="586398"/>
    <lineage>
        <taxon>Eukaryota</taxon>
        <taxon>Viridiplantae</taxon>
        <taxon>Streptophyta</taxon>
        <taxon>Embryophyta</taxon>
        <taxon>Tracheophyta</taxon>
        <taxon>Spermatophyta</taxon>
        <taxon>Magnoliopsida</taxon>
        <taxon>eudicotyledons</taxon>
        <taxon>Gunneridae</taxon>
        <taxon>Pentapetalae</taxon>
        <taxon>rosids</taxon>
        <taxon>fabids</taxon>
        <taxon>Malpighiales</taxon>
        <taxon>Linaceae</taxon>
        <taxon>Linum</taxon>
    </lineage>
</organism>
<evidence type="ECO:0000313" key="1">
    <source>
        <dbReference type="EMBL" id="CAL1370759.1"/>
    </source>
</evidence>
<protein>
    <submittedName>
        <fullName evidence="1">Uncharacterized protein</fullName>
    </submittedName>
</protein>
<gene>
    <name evidence="1" type="ORF">LTRI10_LOCUS12862</name>
</gene>
<evidence type="ECO:0000313" key="2">
    <source>
        <dbReference type="Proteomes" id="UP001497516"/>
    </source>
</evidence>
<accession>A0AAV2DC16</accession>
<dbReference type="Proteomes" id="UP001497516">
    <property type="component" value="Chromosome 2"/>
</dbReference>